<evidence type="ECO:0000259" key="2">
    <source>
        <dbReference type="Pfam" id="PF13392"/>
    </source>
</evidence>
<dbReference type="InterPro" id="IPR010902">
    <property type="entry name" value="NUMOD4"/>
</dbReference>
<dbReference type="Pfam" id="PF07463">
    <property type="entry name" value="NUMOD4"/>
    <property type="match status" value="1"/>
</dbReference>
<feature type="domain" description="NUMOD4" evidence="1">
    <location>
        <begin position="3"/>
        <end position="54"/>
    </location>
</feature>
<protein>
    <submittedName>
        <fullName evidence="3">NUMOD4 motif protein</fullName>
    </submittedName>
</protein>
<dbReference type="GO" id="GO:0016788">
    <property type="term" value="F:hydrolase activity, acting on ester bonds"/>
    <property type="evidence" value="ECO:0007669"/>
    <property type="project" value="InterPro"/>
</dbReference>
<comment type="caution">
    <text evidence="3">The sequence shown here is derived from an EMBL/GenBank/DDBJ whole genome shotgun (WGS) entry which is preliminary data.</text>
</comment>
<dbReference type="OrthoDB" id="6631788at2"/>
<feature type="domain" description="HNH nuclease" evidence="2">
    <location>
        <begin position="65"/>
        <end position="107"/>
    </location>
</feature>
<dbReference type="InterPro" id="IPR003615">
    <property type="entry name" value="HNH_nuc"/>
</dbReference>
<accession>A0A0F0M0A8</accession>
<keyword evidence="4" id="KW-1185">Reference proteome</keyword>
<gene>
    <name evidence="3" type="ORF">RR49_01193</name>
</gene>
<dbReference type="InterPro" id="IPR044925">
    <property type="entry name" value="His-Me_finger_sf"/>
</dbReference>
<dbReference type="SUPFAM" id="SSF54060">
    <property type="entry name" value="His-Me finger endonucleases"/>
    <property type="match status" value="1"/>
</dbReference>
<dbReference type="Proteomes" id="UP000033451">
    <property type="component" value="Unassembled WGS sequence"/>
</dbReference>
<evidence type="ECO:0000313" key="3">
    <source>
        <dbReference type="EMBL" id="KJL37081.1"/>
    </source>
</evidence>
<name>A0A0F0M0A8_9MICO</name>
<evidence type="ECO:0000259" key="1">
    <source>
        <dbReference type="Pfam" id="PF07463"/>
    </source>
</evidence>
<dbReference type="AlphaFoldDB" id="A0A0F0M0A8"/>
<dbReference type="STRING" id="400772.RR49_01193"/>
<dbReference type="Gene3D" id="3.90.75.20">
    <property type="match status" value="1"/>
</dbReference>
<dbReference type="EMBL" id="JYIY01000069">
    <property type="protein sequence ID" value="KJL37081.1"/>
    <property type="molecule type" value="Genomic_DNA"/>
</dbReference>
<dbReference type="Pfam" id="PF13392">
    <property type="entry name" value="HNH_3"/>
    <property type="match status" value="1"/>
</dbReference>
<sequence length="180" mass="19758">MARWLAVVGYEGIYEVSDEGAVRSLPRRDSLGRAISGSELRAAVRDSGHLHLSLWRDGRGRTFEVHRIVGEAFLGPLPAGLETRHLDGNPAHNAVSNLRYGTRGENNEDRVLHGTHHNSSKTECPRGHQLVAPNLRLGALANGGRQCRACGQEHSRAHHAREPFNPARANAAYARIMQEA</sequence>
<proteinExistence type="predicted"/>
<organism evidence="3 4">
    <name type="scientific">Microbacterium ginsengisoli</name>
    <dbReference type="NCBI Taxonomy" id="400772"/>
    <lineage>
        <taxon>Bacteria</taxon>
        <taxon>Bacillati</taxon>
        <taxon>Actinomycetota</taxon>
        <taxon>Actinomycetes</taxon>
        <taxon>Micrococcales</taxon>
        <taxon>Microbacteriaceae</taxon>
        <taxon>Microbacterium</taxon>
    </lineage>
</organism>
<dbReference type="RefSeq" id="WP_045247138.1">
    <property type="nucleotide sequence ID" value="NZ_JYIY01000069.1"/>
</dbReference>
<dbReference type="PATRIC" id="fig|400772.4.peg.1216"/>
<reference evidence="3 4" key="1">
    <citation type="submission" date="2015-02" db="EMBL/GenBank/DDBJ databases">
        <title>Draft genome sequences of ten Microbacterium spp. with emphasis on heavy metal contaminated environments.</title>
        <authorList>
            <person name="Corretto E."/>
        </authorList>
    </citation>
    <scope>NUCLEOTIDE SEQUENCE [LARGE SCALE GENOMIC DNA]</scope>
    <source>
        <strain evidence="3 4">DSM 18659</strain>
    </source>
</reference>
<evidence type="ECO:0000313" key="4">
    <source>
        <dbReference type="Proteomes" id="UP000033451"/>
    </source>
</evidence>